<dbReference type="InterPro" id="IPR018376">
    <property type="entry name" value="Enoyl-CoA_hyd/isom_CS"/>
</dbReference>
<dbReference type="PANTHER" id="PTHR43459">
    <property type="entry name" value="ENOYL-COA HYDRATASE"/>
    <property type="match status" value="1"/>
</dbReference>
<dbReference type="Gene3D" id="1.10.12.10">
    <property type="entry name" value="Lyase 2-enoyl-coa Hydratase, Chain A, domain 2"/>
    <property type="match status" value="1"/>
</dbReference>
<dbReference type="PROSITE" id="PS00166">
    <property type="entry name" value="ENOYL_COA_HYDRATASE"/>
    <property type="match status" value="1"/>
</dbReference>
<comment type="caution">
    <text evidence="2">The sequence shown here is derived from an EMBL/GenBank/DDBJ whole genome shotgun (WGS) entry which is preliminary data.</text>
</comment>
<dbReference type="InterPro" id="IPR001753">
    <property type="entry name" value="Enoyl-CoA_hydra/iso"/>
</dbReference>
<comment type="similarity">
    <text evidence="1">Belongs to the enoyl-CoA hydratase/isomerase family.</text>
</comment>
<dbReference type="InterPro" id="IPR014748">
    <property type="entry name" value="Enoyl-CoA_hydra_C"/>
</dbReference>
<evidence type="ECO:0000256" key="1">
    <source>
        <dbReference type="RuleBase" id="RU003707"/>
    </source>
</evidence>
<organism evidence="2 3">
    <name type="scientific">Natronoarchaeum mannanilyticum</name>
    <dbReference type="NCBI Taxonomy" id="926360"/>
    <lineage>
        <taxon>Archaea</taxon>
        <taxon>Methanobacteriati</taxon>
        <taxon>Methanobacteriota</taxon>
        <taxon>Stenosarchaea group</taxon>
        <taxon>Halobacteria</taxon>
        <taxon>Halobacteriales</taxon>
        <taxon>Natronoarchaeaceae</taxon>
    </lineage>
</organism>
<reference evidence="2 3" key="1">
    <citation type="journal article" date="2019" name="Int. J. Syst. Evol. Microbiol.">
        <title>The Global Catalogue of Microorganisms (GCM) 10K type strain sequencing project: providing services to taxonomists for standard genome sequencing and annotation.</title>
        <authorList>
            <consortium name="The Broad Institute Genomics Platform"/>
            <consortium name="The Broad Institute Genome Sequencing Center for Infectious Disease"/>
            <person name="Wu L."/>
            <person name="Ma J."/>
        </authorList>
    </citation>
    <scope>NUCLEOTIDE SEQUENCE [LARGE SCALE GENOMIC DNA]</scope>
    <source>
        <strain evidence="2 3">JCM 16328</strain>
    </source>
</reference>
<dbReference type="Pfam" id="PF00378">
    <property type="entry name" value="ECH_1"/>
    <property type="match status" value="1"/>
</dbReference>
<name>A0AAV3TAB0_9EURY</name>
<gene>
    <name evidence="2" type="ORF">GCM10009020_22740</name>
</gene>
<sequence>MNDDEAVLLEIDDGVATITLDRPDERNALSRAVADGLRDALDEVDGSDARCVVLEGAGGTFSAGGDIEAMVEGIKGDMPVEERVRVVERAYNRTIQRLAEFPLPTVALVDGPAIGAGASLAIACDLQLASERASIGFSFRAVGLSVDSGTSYLLPRLVGENVAKELVFTGEIVDAERAAELGLVNHVYPAEEFDERAAELVDEVASGPTVALRHAKRLLGRGLEQSLSAALADEAAAQASAFDTADHVEGVEAFFEGREPEFEGR</sequence>
<dbReference type="SUPFAM" id="SSF52096">
    <property type="entry name" value="ClpP/crotonase"/>
    <property type="match status" value="1"/>
</dbReference>
<dbReference type="EMBL" id="BAAADV010000004">
    <property type="protein sequence ID" value="GAA0674710.1"/>
    <property type="molecule type" value="Genomic_DNA"/>
</dbReference>
<accession>A0AAV3TAB0</accession>
<dbReference type="Gene3D" id="3.90.226.10">
    <property type="entry name" value="2-enoyl-CoA Hydratase, Chain A, domain 1"/>
    <property type="match status" value="1"/>
</dbReference>
<dbReference type="AlphaFoldDB" id="A0AAV3TAB0"/>
<dbReference type="GO" id="GO:0003824">
    <property type="term" value="F:catalytic activity"/>
    <property type="evidence" value="ECO:0007669"/>
    <property type="project" value="InterPro"/>
</dbReference>
<protein>
    <submittedName>
        <fullName evidence="2">Crotonase/enoyl-CoA hydratase family protein</fullName>
    </submittedName>
</protein>
<dbReference type="CDD" id="cd06558">
    <property type="entry name" value="crotonase-like"/>
    <property type="match status" value="1"/>
</dbReference>
<dbReference type="RefSeq" id="WP_343774140.1">
    <property type="nucleotide sequence ID" value="NZ_BAAADV010000004.1"/>
</dbReference>
<proteinExistence type="inferred from homology"/>
<dbReference type="Proteomes" id="UP001500420">
    <property type="component" value="Unassembled WGS sequence"/>
</dbReference>
<evidence type="ECO:0000313" key="2">
    <source>
        <dbReference type="EMBL" id="GAA0674710.1"/>
    </source>
</evidence>
<dbReference type="PANTHER" id="PTHR43459:SF1">
    <property type="entry name" value="EG:BACN32G11.4 PROTEIN"/>
    <property type="match status" value="1"/>
</dbReference>
<dbReference type="InterPro" id="IPR029045">
    <property type="entry name" value="ClpP/crotonase-like_dom_sf"/>
</dbReference>
<evidence type="ECO:0000313" key="3">
    <source>
        <dbReference type="Proteomes" id="UP001500420"/>
    </source>
</evidence>
<keyword evidence="3" id="KW-1185">Reference proteome</keyword>